<dbReference type="EMBL" id="PSQE01000006">
    <property type="protein sequence ID" value="RHN50266.1"/>
    <property type="molecule type" value="Genomic_DNA"/>
</dbReference>
<gene>
    <name evidence="1" type="ORF">MtrunA17_Chr6g0455601</name>
</gene>
<dbReference type="AlphaFoldDB" id="A0A396HAL2"/>
<dbReference type="Gramene" id="rna34537">
    <property type="protein sequence ID" value="RHN50266.1"/>
    <property type="gene ID" value="gene34537"/>
</dbReference>
<sequence length="116" mass="13236">MKSKMKYLAGIVLSAFPFFTQLARFIEEQKSSITIFSHQCSYNNTPTEQRSRHFDLFVDILLLPNNLVHYSTSSSSCFSLYCFGTPCGLGVFTEQEVWLFTTQNDKYVAFSVAKCS</sequence>
<comment type="caution">
    <text evidence="1">The sequence shown here is derived from an EMBL/GenBank/DDBJ whole genome shotgun (WGS) entry which is preliminary data.</text>
</comment>
<name>A0A396HAL2_MEDTR</name>
<accession>A0A396HAL2</accession>
<organism evidence="1 2">
    <name type="scientific">Medicago truncatula</name>
    <name type="common">Barrel medic</name>
    <name type="synonym">Medicago tribuloides</name>
    <dbReference type="NCBI Taxonomy" id="3880"/>
    <lineage>
        <taxon>Eukaryota</taxon>
        <taxon>Viridiplantae</taxon>
        <taxon>Streptophyta</taxon>
        <taxon>Embryophyta</taxon>
        <taxon>Tracheophyta</taxon>
        <taxon>Spermatophyta</taxon>
        <taxon>Magnoliopsida</taxon>
        <taxon>eudicotyledons</taxon>
        <taxon>Gunneridae</taxon>
        <taxon>Pentapetalae</taxon>
        <taxon>rosids</taxon>
        <taxon>fabids</taxon>
        <taxon>Fabales</taxon>
        <taxon>Fabaceae</taxon>
        <taxon>Papilionoideae</taxon>
        <taxon>50 kb inversion clade</taxon>
        <taxon>NPAAA clade</taxon>
        <taxon>Hologalegina</taxon>
        <taxon>IRL clade</taxon>
        <taxon>Trifolieae</taxon>
        <taxon>Medicago</taxon>
    </lineage>
</organism>
<evidence type="ECO:0000313" key="1">
    <source>
        <dbReference type="EMBL" id="RHN50266.1"/>
    </source>
</evidence>
<dbReference type="Proteomes" id="UP000265566">
    <property type="component" value="Chromosome 6"/>
</dbReference>
<evidence type="ECO:0000313" key="2">
    <source>
        <dbReference type="Proteomes" id="UP000265566"/>
    </source>
</evidence>
<protein>
    <submittedName>
        <fullName evidence="1">Uncharacterized protein</fullName>
    </submittedName>
</protein>
<proteinExistence type="predicted"/>
<reference evidence="2" key="1">
    <citation type="journal article" date="2018" name="Nat. Plants">
        <title>Whole-genome landscape of Medicago truncatula symbiotic genes.</title>
        <authorList>
            <person name="Pecrix Y."/>
            <person name="Staton S.E."/>
            <person name="Sallet E."/>
            <person name="Lelandais-Briere C."/>
            <person name="Moreau S."/>
            <person name="Carrere S."/>
            <person name="Blein T."/>
            <person name="Jardinaud M.F."/>
            <person name="Latrasse D."/>
            <person name="Zouine M."/>
            <person name="Zahm M."/>
            <person name="Kreplak J."/>
            <person name="Mayjonade B."/>
            <person name="Satge C."/>
            <person name="Perez M."/>
            <person name="Cauet S."/>
            <person name="Marande W."/>
            <person name="Chantry-Darmon C."/>
            <person name="Lopez-Roques C."/>
            <person name="Bouchez O."/>
            <person name="Berard A."/>
            <person name="Debelle F."/>
            <person name="Munos S."/>
            <person name="Bendahmane A."/>
            <person name="Berges H."/>
            <person name="Niebel A."/>
            <person name="Buitink J."/>
            <person name="Frugier F."/>
            <person name="Benhamed M."/>
            <person name="Crespi M."/>
            <person name="Gouzy J."/>
            <person name="Gamas P."/>
        </authorList>
    </citation>
    <scope>NUCLEOTIDE SEQUENCE [LARGE SCALE GENOMIC DNA]</scope>
    <source>
        <strain evidence="2">cv. Jemalong A17</strain>
    </source>
</reference>